<keyword evidence="1" id="KW-0472">Membrane</keyword>
<feature type="transmembrane region" description="Helical" evidence="1">
    <location>
        <begin position="207"/>
        <end position="226"/>
    </location>
</feature>
<dbReference type="InterPro" id="IPR006621">
    <property type="entry name" value="Nose-resist-to-fluoxetine_N"/>
</dbReference>
<feature type="domain" description="Nose resistant-to-fluoxetine protein N-terminal" evidence="3">
    <location>
        <begin position="42"/>
        <end position="184"/>
    </location>
</feature>
<feature type="transmembrane region" description="Helical" evidence="1">
    <location>
        <begin position="304"/>
        <end position="322"/>
    </location>
</feature>
<feature type="transmembrane region" description="Helical" evidence="1">
    <location>
        <begin position="488"/>
        <end position="510"/>
    </location>
</feature>
<keyword evidence="1" id="KW-1133">Transmembrane helix</keyword>
<dbReference type="Proteomes" id="UP001168821">
    <property type="component" value="Unassembled WGS sequence"/>
</dbReference>
<feature type="chain" id="PRO_5041404208" description="Nose resistant-to-fluoxetine protein N-terminal domain-containing protein" evidence="2">
    <location>
        <begin position="16"/>
        <end position="710"/>
    </location>
</feature>
<feature type="transmembrane region" description="Helical" evidence="1">
    <location>
        <begin position="668"/>
        <end position="691"/>
    </location>
</feature>
<dbReference type="SMART" id="SM00703">
    <property type="entry name" value="NRF"/>
    <property type="match status" value="1"/>
</dbReference>
<feature type="signal peptide" evidence="2">
    <location>
        <begin position="1"/>
        <end position="15"/>
    </location>
</feature>
<feature type="transmembrane region" description="Helical" evidence="1">
    <location>
        <begin position="559"/>
        <end position="577"/>
    </location>
</feature>
<evidence type="ECO:0000259" key="3">
    <source>
        <dbReference type="SMART" id="SM00703"/>
    </source>
</evidence>
<feature type="transmembrane region" description="Helical" evidence="1">
    <location>
        <begin position="530"/>
        <end position="547"/>
    </location>
</feature>
<proteinExistence type="predicted"/>
<evidence type="ECO:0000313" key="5">
    <source>
        <dbReference type="Proteomes" id="UP001168821"/>
    </source>
</evidence>
<dbReference type="GO" id="GO:0016747">
    <property type="term" value="F:acyltransferase activity, transferring groups other than amino-acyl groups"/>
    <property type="evidence" value="ECO:0007669"/>
    <property type="project" value="InterPro"/>
</dbReference>
<keyword evidence="5" id="KW-1185">Reference proteome</keyword>
<dbReference type="EMBL" id="JALNTZ010000007">
    <property type="protein sequence ID" value="KAJ3646131.1"/>
    <property type="molecule type" value="Genomic_DNA"/>
</dbReference>
<feature type="transmembrane region" description="Helical" evidence="1">
    <location>
        <begin position="456"/>
        <end position="476"/>
    </location>
</feature>
<keyword evidence="2" id="KW-0732">Signal</keyword>
<dbReference type="InterPro" id="IPR052728">
    <property type="entry name" value="O2_lipid_transport_reg"/>
</dbReference>
<evidence type="ECO:0000256" key="1">
    <source>
        <dbReference type="SAM" id="Phobius"/>
    </source>
</evidence>
<sequence length="710" mass="80891">MFVVLLFVLNAVVLSNCVNEALVGQSVLYGISYLAQEDADFSSACQEELALFYKSVEEQKPWALKVLDASGNPGPGFFYGNNLWLGSYAQCEDLDNTRRFEINYEVVKHPNSTPYDFPPFQLGFFVAHIQHNSTMQHHSQLPLEFTIRTGLCAPRSCSTHDLGSLIEQYLDNRTLTVQNLYNLQLILTMVRSVEPLGLWLFQLPKTIVLLTLVFVVLILAIVGTCYDVRQHQRSKNLITGHRGNLTGKPSNSVSEVELVSNSSSEDERTSTLGEILKCFSLYSNIKNLVKSDLPPNSVTIIHGLKFFGMLWVIMVHAVFYQSDYLDNMGVAYRLSEDIFAQILSNSTYCVDTYLFLSGFLLAYLFFMTKKNIDRISSGGYLKNVLLFFHMFMNRFLRLTPPYVFVILMTDVMYTYYRKASVLYTSEHNDDLCPKYWWRNLLYINNLFPRSEMCLSWSWYLSVDTQFFAIATFLLILSTTKFKTSATITVLLIVVNIFATTYKSYSIKYIPTMDDQLTQLDAIYDLPWNRIGPYLVGVITAYIFVVKLERKLQLTKIAKIILWTVFPALNLWIMFTIYTRNLSVEFSAVYMGVSRTLWGVGLGWLLIACCTGNARILEQFLSFPGWIPLSRLTYCAYLLNPLLANMIYMGSNSSLNASKASFGALSQGIAMSTFFLAFFFSVLIESPSILLTKMAFKKLTQKKDTKNATSV</sequence>
<dbReference type="PANTHER" id="PTHR11161">
    <property type="entry name" value="O-ACYLTRANSFERASE"/>
    <property type="match status" value="1"/>
</dbReference>
<dbReference type="Pfam" id="PF20146">
    <property type="entry name" value="NRF"/>
    <property type="match status" value="1"/>
</dbReference>
<dbReference type="Pfam" id="PF01757">
    <property type="entry name" value="Acyl_transf_3"/>
    <property type="match status" value="1"/>
</dbReference>
<feature type="transmembrane region" description="Helical" evidence="1">
    <location>
        <begin position="628"/>
        <end position="648"/>
    </location>
</feature>
<evidence type="ECO:0000313" key="4">
    <source>
        <dbReference type="EMBL" id="KAJ3646131.1"/>
    </source>
</evidence>
<accession>A0AA38M7D4</accession>
<feature type="transmembrane region" description="Helical" evidence="1">
    <location>
        <begin position="597"/>
        <end position="616"/>
    </location>
</feature>
<keyword evidence="1" id="KW-0812">Transmembrane</keyword>
<dbReference type="PANTHER" id="PTHR11161:SF72">
    <property type="entry name" value="FI21449P1"/>
    <property type="match status" value="1"/>
</dbReference>
<name>A0AA38M7D4_9CUCU</name>
<dbReference type="InterPro" id="IPR002656">
    <property type="entry name" value="Acyl_transf_3_dom"/>
</dbReference>
<dbReference type="AlphaFoldDB" id="A0AA38M7D4"/>
<organism evidence="4 5">
    <name type="scientific">Zophobas morio</name>
    <dbReference type="NCBI Taxonomy" id="2755281"/>
    <lineage>
        <taxon>Eukaryota</taxon>
        <taxon>Metazoa</taxon>
        <taxon>Ecdysozoa</taxon>
        <taxon>Arthropoda</taxon>
        <taxon>Hexapoda</taxon>
        <taxon>Insecta</taxon>
        <taxon>Pterygota</taxon>
        <taxon>Neoptera</taxon>
        <taxon>Endopterygota</taxon>
        <taxon>Coleoptera</taxon>
        <taxon>Polyphaga</taxon>
        <taxon>Cucujiformia</taxon>
        <taxon>Tenebrionidae</taxon>
        <taxon>Zophobas</taxon>
    </lineage>
</organism>
<feature type="transmembrane region" description="Helical" evidence="1">
    <location>
        <begin position="342"/>
        <end position="366"/>
    </location>
</feature>
<feature type="transmembrane region" description="Helical" evidence="1">
    <location>
        <begin position="395"/>
        <end position="416"/>
    </location>
</feature>
<gene>
    <name evidence="4" type="ORF">Zmor_023734</name>
</gene>
<evidence type="ECO:0000256" key="2">
    <source>
        <dbReference type="SAM" id="SignalP"/>
    </source>
</evidence>
<comment type="caution">
    <text evidence="4">The sequence shown here is derived from an EMBL/GenBank/DDBJ whole genome shotgun (WGS) entry which is preliminary data.</text>
</comment>
<reference evidence="4" key="1">
    <citation type="journal article" date="2023" name="G3 (Bethesda)">
        <title>Whole genome assemblies of Zophobas morio and Tenebrio molitor.</title>
        <authorList>
            <person name="Kaur S."/>
            <person name="Stinson S.A."/>
            <person name="diCenzo G.C."/>
        </authorList>
    </citation>
    <scope>NUCLEOTIDE SEQUENCE</scope>
    <source>
        <strain evidence="4">QUZm001</strain>
    </source>
</reference>
<protein>
    <recommendedName>
        <fullName evidence="3">Nose resistant-to-fluoxetine protein N-terminal domain-containing protein</fullName>
    </recommendedName>
</protein>